<evidence type="ECO:0000256" key="2">
    <source>
        <dbReference type="ARBA" id="ARBA00010790"/>
    </source>
</evidence>
<evidence type="ECO:0000313" key="9">
    <source>
        <dbReference type="EMBL" id="NAW64043.1"/>
    </source>
</evidence>
<evidence type="ECO:0000313" key="10">
    <source>
        <dbReference type="Proteomes" id="UP000465712"/>
    </source>
</evidence>
<dbReference type="Pfam" id="PF00732">
    <property type="entry name" value="GMC_oxred_N"/>
    <property type="match status" value="1"/>
</dbReference>
<feature type="binding site" evidence="5">
    <location>
        <position position="220"/>
    </location>
    <ligand>
        <name>FAD</name>
        <dbReference type="ChEBI" id="CHEBI:57692"/>
    </ligand>
</feature>
<keyword evidence="4 5" id="KW-0274">FAD</keyword>
<dbReference type="InterPro" id="IPR007867">
    <property type="entry name" value="GMC_OxRtase_C"/>
</dbReference>
<organism evidence="9 10">
    <name type="scientific">Photobacterium halotolerans</name>
    <dbReference type="NCBI Taxonomy" id="265726"/>
    <lineage>
        <taxon>Bacteria</taxon>
        <taxon>Pseudomonadati</taxon>
        <taxon>Pseudomonadota</taxon>
        <taxon>Gammaproteobacteria</taxon>
        <taxon>Vibrionales</taxon>
        <taxon>Vibrionaceae</taxon>
        <taxon>Photobacterium</taxon>
    </lineage>
</organism>
<dbReference type="EMBL" id="WXWW01000041">
    <property type="protein sequence ID" value="NAW64043.1"/>
    <property type="molecule type" value="Genomic_DNA"/>
</dbReference>
<feature type="binding site" evidence="5">
    <location>
        <position position="85"/>
    </location>
    <ligand>
        <name>FAD</name>
        <dbReference type="ChEBI" id="CHEBI:57692"/>
    </ligand>
</feature>
<gene>
    <name evidence="9" type="ORF">CAG72_02330</name>
</gene>
<comment type="caution">
    <text evidence="9">The sequence shown here is derived from an EMBL/GenBank/DDBJ whole genome shotgun (WGS) entry which is preliminary data.</text>
</comment>
<evidence type="ECO:0000256" key="3">
    <source>
        <dbReference type="ARBA" id="ARBA00022630"/>
    </source>
</evidence>
<dbReference type="GO" id="GO:0050660">
    <property type="term" value="F:flavin adenine dinucleotide binding"/>
    <property type="evidence" value="ECO:0007669"/>
    <property type="project" value="InterPro"/>
</dbReference>
<dbReference type="RefSeq" id="WP_161442588.1">
    <property type="nucleotide sequence ID" value="NZ_WXWW01000041.1"/>
</dbReference>
<dbReference type="PROSITE" id="PS00623">
    <property type="entry name" value="GMC_OXRED_1"/>
    <property type="match status" value="1"/>
</dbReference>
<protein>
    <submittedName>
        <fullName evidence="9">Choline dehydrogenase</fullName>
        <ecNumber evidence="9">1.1.99.1</ecNumber>
    </submittedName>
</protein>
<dbReference type="EC" id="1.1.99.1" evidence="9"/>
<feature type="domain" description="Glucose-methanol-choline oxidoreductase N-terminal" evidence="7">
    <location>
        <begin position="83"/>
        <end position="106"/>
    </location>
</feature>
<reference evidence="9 10" key="1">
    <citation type="submission" date="2017-05" db="EMBL/GenBank/DDBJ databases">
        <title>High clonality and local adaptation shapes Vibrionaceae linages within an endangered oasis.</title>
        <authorList>
            <person name="Vazquez-Rosas-Landa M."/>
        </authorList>
    </citation>
    <scope>NUCLEOTIDE SEQUENCE [LARGE SCALE GENOMIC DNA]</scope>
    <source>
        <strain evidence="9 10">P46_P4S1P180</strain>
    </source>
</reference>
<dbReference type="InterPro" id="IPR036188">
    <property type="entry name" value="FAD/NAD-bd_sf"/>
</dbReference>
<dbReference type="Gene3D" id="3.30.560.10">
    <property type="entry name" value="Glucose Oxidase, domain 3"/>
    <property type="match status" value="1"/>
</dbReference>
<evidence type="ECO:0000256" key="4">
    <source>
        <dbReference type="ARBA" id="ARBA00022827"/>
    </source>
</evidence>
<dbReference type="PIRSF" id="PIRSF000137">
    <property type="entry name" value="Alcohol_oxidase"/>
    <property type="match status" value="1"/>
</dbReference>
<dbReference type="SUPFAM" id="SSF51905">
    <property type="entry name" value="FAD/NAD(P)-binding domain"/>
    <property type="match status" value="1"/>
</dbReference>
<dbReference type="InterPro" id="IPR000172">
    <property type="entry name" value="GMC_OxRdtase_N"/>
</dbReference>
<proteinExistence type="inferred from homology"/>
<dbReference type="PANTHER" id="PTHR11552:SF147">
    <property type="entry name" value="CHOLINE DEHYDROGENASE, MITOCHONDRIAL"/>
    <property type="match status" value="1"/>
</dbReference>
<evidence type="ECO:0000256" key="6">
    <source>
        <dbReference type="RuleBase" id="RU003968"/>
    </source>
</evidence>
<dbReference type="Gene3D" id="3.50.50.60">
    <property type="entry name" value="FAD/NAD(P)-binding domain"/>
    <property type="match status" value="1"/>
</dbReference>
<dbReference type="PANTHER" id="PTHR11552">
    <property type="entry name" value="GLUCOSE-METHANOL-CHOLINE GMC OXIDOREDUCTASE"/>
    <property type="match status" value="1"/>
</dbReference>
<evidence type="ECO:0000259" key="7">
    <source>
        <dbReference type="PROSITE" id="PS00623"/>
    </source>
</evidence>
<comment type="similarity">
    <text evidence="2 6">Belongs to the GMC oxidoreductase family.</text>
</comment>
<keyword evidence="9" id="KW-0560">Oxidoreductase</keyword>
<dbReference type="NCBIfam" id="NF002550">
    <property type="entry name" value="PRK02106.1"/>
    <property type="match status" value="1"/>
</dbReference>
<keyword evidence="3 6" id="KW-0285">Flavoprotein</keyword>
<dbReference type="Proteomes" id="UP000465712">
    <property type="component" value="Unassembled WGS sequence"/>
</dbReference>
<dbReference type="PROSITE" id="PS00624">
    <property type="entry name" value="GMC_OXRED_2"/>
    <property type="match status" value="1"/>
</dbReference>
<evidence type="ECO:0000256" key="1">
    <source>
        <dbReference type="ARBA" id="ARBA00001974"/>
    </source>
</evidence>
<comment type="cofactor">
    <cofactor evidence="1 5">
        <name>FAD</name>
        <dbReference type="ChEBI" id="CHEBI:57692"/>
    </cofactor>
</comment>
<dbReference type="GO" id="GO:0008812">
    <property type="term" value="F:choline dehydrogenase activity"/>
    <property type="evidence" value="ECO:0007669"/>
    <property type="project" value="UniProtKB-EC"/>
</dbReference>
<dbReference type="InterPro" id="IPR012132">
    <property type="entry name" value="GMC_OxRdtase"/>
</dbReference>
<sequence>MKSRYDYIVVGAGSAGCVLANRLTANGKYSVLVLEAGPSDKTPVVSTPGAFAYFMFSRKYNWAYNATPDPALRNGQPVFVPRGKVLGGSSSVNGMLYVRGQKEDYDHWAALGNNGWGFDDLLPYFKKSECNERGADAFHGDSGPLHVSDRQAQYPLTEAFIEASQQAGFKFNPDFNGADQEGVGYYQCTIKNGQRCGAARGYLHPAMERKNLTVLTEATVKKVVIEDKKAIGVSFTYKGQDLTFHADQEVILSGGAINSPQLLMLSGIGDHDYLAAHGIDCQHHLPGVGENLQEHVDACVLVKSKKKDGFTASLGGLLRMTPDTLKYVLKKEGKLSNSITEAGGFIKSQDDLDRPDIQLHMLPLLFDDSGRDLKLMAQHGYSCHVCVLRPKSSGTVKLRSADPVMAPDIDFNFFAHEEDKKVLVDGIRQLRKILAAPAFDGYRAEELNPGIEAETDDAIFDKIKQHIGLVYHPVGTCKMGHDAMAVVDTELKVHGVKGLRVVDASVMPTLISGNTNAPTIAIAEKAAELILNRQANHQQQHQTDSITA</sequence>
<dbReference type="SUPFAM" id="SSF54373">
    <property type="entry name" value="FAD-linked reductases, C-terminal domain"/>
    <property type="match status" value="1"/>
</dbReference>
<dbReference type="Pfam" id="PF05199">
    <property type="entry name" value="GMC_oxred_C"/>
    <property type="match status" value="1"/>
</dbReference>
<feature type="domain" description="Glucose-methanol-choline oxidoreductase N-terminal" evidence="8">
    <location>
        <begin position="255"/>
        <end position="269"/>
    </location>
</feature>
<dbReference type="AlphaFoldDB" id="A0A7X4W8I5"/>
<dbReference type="PROSITE" id="PS51257">
    <property type="entry name" value="PROKAR_LIPOPROTEIN"/>
    <property type="match status" value="1"/>
</dbReference>
<evidence type="ECO:0000256" key="5">
    <source>
        <dbReference type="PIRSR" id="PIRSR000137-2"/>
    </source>
</evidence>
<accession>A0A7X4W8I5</accession>
<evidence type="ECO:0000259" key="8">
    <source>
        <dbReference type="PROSITE" id="PS00624"/>
    </source>
</evidence>
<name>A0A7X4W8I5_9GAMM</name>